<dbReference type="GO" id="GO:0004806">
    <property type="term" value="F:triacylglycerol lipase activity"/>
    <property type="evidence" value="ECO:0007669"/>
    <property type="project" value="TreeGrafter"/>
</dbReference>
<accession>A0A371X5T9</accession>
<dbReference type="EMBL" id="QURL01000003">
    <property type="protein sequence ID" value="RFC64404.1"/>
    <property type="molecule type" value="Genomic_DNA"/>
</dbReference>
<dbReference type="InterPro" id="IPR029058">
    <property type="entry name" value="AB_hydrolase_fold"/>
</dbReference>
<keyword evidence="2" id="KW-0378">Hydrolase</keyword>
<dbReference type="SUPFAM" id="SSF53474">
    <property type="entry name" value="alpha/beta-Hydrolases"/>
    <property type="match status" value="1"/>
</dbReference>
<evidence type="ECO:0000313" key="3">
    <source>
        <dbReference type="Proteomes" id="UP000264310"/>
    </source>
</evidence>
<dbReference type="InterPro" id="IPR050471">
    <property type="entry name" value="AB_hydrolase"/>
</dbReference>
<dbReference type="InterPro" id="IPR000073">
    <property type="entry name" value="AB_hydrolase_1"/>
</dbReference>
<keyword evidence="3" id="KW-1185">Reference proteome</keyword>
<reference evidence="2 3" key="1">
    <citation type="submission" date="2018-08" db="EMBL/GenBank/DDBJ databases">
        <title>Fulvimarina sp. 85, whole genome shotgun sequence.</title>
        <authorList>
            <person name="Tuo L."/>
        </authorList>
    </citation>
    <scope>NUCLEOTIDE SEQUENCE [LARGE SCALE GENOMIC DNA]</scope>
    <source>
        <strain evidence="2 3">85</strain>
    </source>
</reference>
<evidence type="ECO:0000259" key="1">
    <source>
        <dbReference type="Pfam" id="PF00561"/>
    </source>
</evidence>
<feature type="domain" description="AB hydrolase-1" evidence="1">
    <location>
        <begin position="45"/>
        <end position="120"/>
    </location>
</feature>
<dbReference type="PANTHER" id="PTHR43433:SF5">
    <property type="entry name" value="AB HYDROLASE-1 DOMAIN-CONTAINING PROTEIN"/>
    <property type="match status" value="1"/>
</dbReference>
<dbReference type="OrthoDB" id="9808398at2"/>
<dbReference type="PRINTS" id="PR00111">
    <property type="entry name" value="ABHYDROLASE"/>
</dbReference>
<sequence length="267" mass="29219">MIALRGNGSFEINLRVEGSGPPLLFLGGSNFDLSLSAPVFDSRLTECFTVAAYDPRGLGHSFAPAGRWTMKHYADDALRVLDHLGWETAYVLGESFGGMSALHLAVNSPERIAKLAVSATTAGGQGGGPYPIHELVAIEDARERAASVLTILDRRFSLLCENDPAAAEARIVGRLRREALFLNHANNRSGYDRLLQARRHHDCWMHLPSLKLPVIVIAGEFDDQAPLHRIEAMSDALPDARLHVFPDGHDVLFASEHPVETIIDAWT</sequence>
<dbReference type="Pfam" id="PF00561">
    <property type="entry name" value="Abhydrolase_1"/>
    <property type="match status" value="1"/>
</dbReference>
<dbReference type="RefSeq" id="WP_116682821.1">
    <property type="nucleotide sequence ID" value="NZ_QURL01000003.1"/>
</dbReference>
<dbReference type="AlphaFoldDB" id="A0A371X5T9"/>
<dbReference type="PANTHER" id="PTHR43433">
    <property type="entry name" value="HYDROLASE, ALPHA/BETA FOLD FAMILY PROTEIN"/>
    <property type="match status" value="1"/>
</dbReference>
<dbReference type="Gene3D" id="3.40.50.1820">
    <property type="entry name" value="alpha/beta hydrolase"/>
    <property type="match status" value="1"/>
</dbReference>
<comment type="caution">
    <text evidence="2">The sequence shown here is derived from an EMBL/GenBank/DDBJ whole genome shotgun (WGS) entry which is preliminary data.</text>
</comment>
<proteinExistence type="predicted"/>
<evidence type="ECO:0000313" key="2">
    <source>
        <dbReference type="EMBL" id="RFC64404.1"/>
    </source>
</evidence>
<name>A0A371X5T9_9HYPH</name>
<dbReference type="Proteomes" id="UP000264310">
    <property type="component" value="Unassembled WGS sequence"/>
</dbReference>
<gene>
    <name evidence="2" type="ORF">DYI37_08820</name>
</gene>
<dbReference type="GO" id="GO:0046503">
    <property type="term" value="P:glycerolipid catabolic process"/>
    <property type="evidence" value="ECO:0007669"/>
    <property type="project" value="TreeGrafter"/>
</dbReference>
<protein>
    <submittedName>
        <fullName evidence="2">Alpha/beta fold hydrolase</fullName>
    </submittedName>
</protein>
<organism evidence="2 3">
    <name type="scientific">Fulvimarina endophytica</name>
    <dbReference type="NCBI Taxonomy" id="2293836"/>
    <lineage>
        <taxon>Bacteria</taxon>
        <taxon>Pseudomonadati</taxon>
        <taxon>Pseudomonadota</taxon>
        <taxon>Alphaproteobacteria</taxon>
        <taxon>Hyphomicrobiales</taxon>
        <taxon>Aurantimonadaceae</taxon>
        <taxon>Fulvimarina</taxon>
    </lineage>
</organism>